<dbReference type="Pfam" id="PF05140">
    <property type="entry name" value="ResB"/>
    <property type="match status" value="1"/>
</dbReference>
<evidence type="ECO:0000313" key="10">
    <source>
        <dbReference type="Proteomes" id="UP000006461"/>
    </source>
</evidence>
<evidence type="ECO:0000256" key="4">
    <source>
        <dbReference type="ARBA" id="ARBA00022989"/>
    </source>
</evidence>
<protein>
    <submittedName>
        <fullName evidence="9">Cytochrome c biogenesis membrane protein</fullName>
    </submittedName>
</protein>
<evidence type="ECO:0000256" key="6">
    <source>
        <dbReference type="SAM" id="MobiDB-lite"/>
    </source>
</evidence>
<dbReference type="PANTHER" id="PTHR31566:SF0">
    <property type="entry name" value="CYTOCHROME C BIOGENESIS PROTEIN CCS1, CHLOROPLASTIC"/>
    <property type="match status" value="1"/>
</dbReference>
<keyword evidence="4 7" id="KW-1133">Transmembrane helix</keyword>
<evidence type="ECO:0000256" key="1">
    <source>
        <dbReference type="ARBA" id="ARBA00004141"/>
    </source>
</evidence>
<feature type="region of interest" description="Disordered" evidence="6">
    <location>
        <begin position="541"/>
        <end position="570"/>
    </location>
</feature>
<dbReference type="AlphaFoldDB" id="I4EUM4"/>
<feature type="transmembrane region" description="Helical" evidence="7">
    <location>
        <begin position="139"/>
        <end position="157"/>
    </location>
</feature>
<dbReference type="KEGG" id="mmar:MODMU_1645"/>
<evidence type="ECO:0000256" key="5">
    <source>
        <dbReference type="ARBA" id="ARBA00023136"/>
    </source>
</evidence>
<dbReference type="PATRIC" id="fig|477641.3.peg.1556"/>
<dbReference type="EMBL" id="FO203431">
    <property type="protein sequence ID" value="CCH87087.1"/>
    <property type="molecule type" value="Genomic_DNA"/>
</dbReference>
<proteinExistence type="predicted"/>
<feature type="transmembrane region" description="Helical" evidence="7">
    <location>
        <begin position="501"/>
        <end position="520"/>
    </location>
</feature>
<feature type="region of interest" description="Disordered" evidence="6">
    <location>
        <begin position="1"/>
        <end position="64"/>
    </location>
</feature>
<keyword evidence="5 7" id="KW-0472">Membrane</keyword>
<evidence type="ECO:0000256" key="7">
    <source>
        <dbReference type="SAM" id="Phobius"/>
    </source>
</evidence>
<evidence type="ECO:0000313" key="9">
    <source>
        <dbReference type="EMBL" id="CCH87087.1"/>
    </source>
</evidence>
<dbReference type="eggNOG" id="COG1333">
    <property type="taxonomic scope" value="Bacteria"/>
</dbReference>
<dbReference type="OMA" id="RFANFQI"/>
<organism evidence="9 10">
    <name type="scientific">Modestobacter italicus (strain DSM 44449 / CECT 9708 / BC 501)</name>
    <dbReference type="NCBI Taxonomy" id="2732864"/>
    <lineage>
        <taxon>Bacteria</taxon>
        <taxon>Bacillati</taxon>
        <taxon>Actinomycetota</taxon>
        <taxon>Actinomycetes</taxon>
        <taxon>Geodermatophilales</taxon>
        <taxon>Geodermatophilaceae</taxon>
        <taxon>Modestobacter</taxon>
    </lineage>
</organism>
<feature type="transmembrane region" description="Helical" evidence="7">
    <location>
        <begin position="234"/>
        <end position="253"/>
    </location>
</feature>
<dbReference type="STRING" id="477641.MODMU_1645"/>
<dbReference type="InterPro" id="IPR023494">
    <property type="entry name" value="Cyt_c_bgen_Ccs1/CcsB/ResB"/>
</dbReference>
<keyword evidence="3" id="KW-0201">Cytochrome c-type biogenesis</keyword>
<dbReference type="Proteomes" id="UP000006461">
    <property type="component" value="Chromosome"/>
</dbReference>
<dbReference type="PANTHER" id="PTHR31566">
    <property type="entry name" value="CYTOCHROME C BIOGENESIS PROTEIN CCS1, CHLOROPLASTIC"/>
    <property type="match status" value="1"/>
</dbReference>
<dbReference type="GO" id="GO:0017004">
    <property type="term" value="P:cytochrome complex assembly"/>
    <property type="evidence" value="ECO:0007669"/>
    <property type="project" value="UniProtKB-KW"/>
</dbReference>
<evidence type="ECO:0000256" key="3">
    <source>
        <dbReference type="ARBA" id="ARBA00022748"/>
    </source>
</evidence>
<gene>
    <name evidence="9" type="ordered locus">MODMU_1645</name>
</gene>
<feature type="compositionally biased region" description="Polar residues" evidence="6">
    <location>
        <begin position="31"/>
        <end position="53"/>
    </location>
</feature>
<evidence type="ECO:0000256" key="2">
    <source>
        <dbReference type="ARBA" id="ARBA00022692"/>
    </source>
</evidence>
<dbReference type="HOGENOM" id="CLU_023092_0_0_11"/>
<feature type="domain" description="ResB-like" evidence="8">
    <location>
        <begin position="82"/>
        <end position="521"/>
    </location>
</feature>
<keyword evidence="2 7" id="KW-0812">Transmembrane</keyword>
<name>I4EUM4_MODI5</name>
<dbReference type="InterPro" id="IPR007816">
    <property type="entry name" value="ResB-like_domain"/>
</dbReference>
<reference evidence="9 10" key="1">
    <citation type="journal article" date="2012" name="J. Bacteriol.">
        <title>Genome Sequence of Radiation-Resistant Modestobacter marinus Strain BC501, a Representative Actinobacterium That Thrives on Calcareous Stone Surfaces.</title>
        <authorList>
            <person name="Normand P."/>
            <person name="Gury J."/>
            <person name="Pujic P."/>
            <person name="Chouaia B."/>
            <person name="Crotti E."/>
            <person name="Brusetti L."/>
            <person name="Daffonchio D."/>
            <person name="Vacherie B."/>
            <person name="Barbe V."/>
            <person name="Medigue C."/>
            <person name="Calteau A."/>
            <person name="Ghodhbane-Gtari F."/>
            <person name="Essoussi I."/>
            <person name="Nouioui I."/>
            <person name="Abbassi-Ghozzi I."/>
            <person name="Gtari M."/>
        </authorList>
    </citation>
    <scope>NUCLEOTIDE SEQUENCE [LARGE SCALE GENOMIC DNA]</scope>
    <source>
        <strain evidence="10">BC 501</strain>
    </source>
</reference>
<comment type="subcellular location">
    <subcellularLocation>
        <location evidence="1">Membrane</location>
        <topology evidence="1">Multi-pass membrane protein</topology>
    </subcellularLocation>
</comment>
<evidence type="ECO:0000259" key="8">
    <source>
        <dbReference type="Pfam" id="PF05140"/>
    </source>
</evidence>
<keyword evidence="10" id="KW-1185">Reference proteome</keyword>
<dbReference type="OrthoDB" id="3949537at2"/>
<accession>I4EUM4</accession>
<sequence>MFLSTNDPGAGKEQTGWRSHREHAHERPAVSTGTGSRPGQRSNVVTDLRTSPAATPALPPRDSLPHRSGRWLLRRWRWLTSMRTAVVLLFLLALAAVPGSLFPQRSLSPSSVAQFFRDNPTLAPVLDQLGMFEVFASPWFAAVYLLLFISLIGCLVPRCREHLRAARAEPPPVPRHLHRLPVNSTDQVSLPPGTMADRVEADLRSARFRVARRSTDAGVEISAERGRIKETGNLVFHASLLALLVALAGGKMWGYEGSILVTEGDGFCNSFQQYDQYTAGPLVDQGTLTPLCFDLVDFRATYELNGTPASFTADIGVQAEPGAPQTQTTIGVNDPFRSDGDRLYVTGHGFTPLFTVTMPDGQVFAEISAPFLPRDSATFASEGVVKLPDVGDGPGDDFALEGFFAPTGVVQGGVLTSVDARPLNPQVAIIGYRGYLGLDSGRPQPVFSLDQRQIDVGALNAVGEANLGIGQSATLEDGTVVRFDGFQEFAALQVSYDPGQVAVLISSITMLLGLLATLMVRGTHLRPDHRHVRAGLRRGTVHDGVAGGTRQGREWRRARTTPRTLRRPAR</sequence>
<dbReference type="GO" id="GO:0016020">
    <property type="term" value="C:membrane"/>
    <property type="evidence" value="ECO:0007669"/>
    <property type="project" value="UniProtKB-SubCell"/>
</dbReference>
<feature type="compositionally biased region" description="Basic residues" evidence="6">
    <location>
        <begin position="558"/>
        <end position="570"/>
    </location>
</feature>
<feature type="transmembrane region" description="Helical" evidence="7">
    <location>
        <begin position="84"/>
        <end position="102"/>
    </location>
</feature>